<dbReference type="PROSITE" id="PS01129">
    <property type="entry name" value="PSI_RLU"/>
    <property type="match status" value="1"/>
</dbReference>
<dbReference type="KEGG" id="bmic:BMR1_01G00105"/>
<dbReference type="InterPro" id="IPR006145">
    <property type="entry name" value="PsdUridine_synth_RsuA/RluA"/>
</dbReference>
<keyword evidence="3" id="KW-1185">Reference proteome</keyword>
<dbReference type="EC" id="5.4.99.-" evidence="2"/>
<organism evidence="2 3">
    <name type="scientific">Babesia microti (strain RI)</name>
    <dbReference type="NCBI Taxonomy" id="1133968"/>
    <lineage>
        <taxon>Eukaryota</taxon>
        <taxon>Sar</taxon>
        <taxon>Alveolata</taxon>
        <taxon>Apicomplexa</taxon>
        <taxon>Aconoidasida</taxon>
        <taxon>Piroplasmida</taxon>
        <taxon>Babesiidae</taxon>
        <taxon>Babesia</taxon>
    </lineage>
</organism>
<evidence type="ECO:0000313" key="2">
    <source>
        <dbReference type="EMBL" id="SIO73127.1"/>
    </source>
</evidence>
<dbReference type="RefSeq" id="XP_021337239.1">
    <property type="nucleotide sequence ID" value="XM_021482031.1"/>
</dbReference>
<dbReference type="AlphaFoldDB" id="A0A1N6LW87"/>
<gene>
    <name evidence="2" type="ORF">BMR1_01G00105</name>
</gene>
<dbReference type="Proteomes" id="UP000002899">
    <property type="component" value="Chromosome I"/>
</dbReference>
<dbReference type="Pfam" id="PF00849">
    <property type="entry name" value="PseudoU_synth_2"/>
    <property type="match status" value="1"/>
</dbReference>
<reference evidence="2 3" key="1">
    <citation type="journal article" date="2012" name="Nucleic Acids Res.">
        <title>Sequencing of the smallest Apicomplexan genome from the human pathogen Babesia microti.</title>
        <authorList>
            <person name="Cornillot E."/>
            <person name="Hadj-Kaddour K."/>
            <person name="Dassouli A."/>
            <person name="Noel B."/>
            <person name="Ranwez V."/>
            <person name="Vacherie B."/>
            <person name="Augagneur Y."/>
            <person name="Bres V."/>
            <person name="Duclos A."/>
            <person name="Randazzo S."/>
            <person name="Carcy B."/>
            <person name="Debierre-Grockiego F."/>
            <person name="Delbecq S."/>
            <person name="Moubri-Menage K."/>
            <person name="Shams-Eldin H."/>
            <person name="Usmani-Brown S."/>
            <person name="Bringaud F."/>
            <person name="Wincker P."/>
            <person name="Vivares C.P."/>
            <person name="Schwarz R.T."/>
            <person name="Schetters T.P."/>
            <person name="Krause P.J."/>
            <person name="Gorenflot A."/>
            <person name="Berry V."/>
            <person name="Barbe V."/>
            <person name="Ben Mamoun C."/>
        </authorList>
    </citation>
    <scope>NUCLEOTIDE SEQUENCE [LARGE SCALE GENOMIC DNA]</scope>
    <source>
        <strain evidence="2 3">RI</strain>
    </source>
</reference>
<dbReference type="PANTHER" id="PTHR21600">
    <property type="entry name" value="MITOCHONDRIAL RNA PSEUDOURIDINE SYNTHASE"/>
    <property type="match status" value="1"/>
</dbReference>
<evidence type="ECO:0000313" key="3">
    <source>
        <dbReference type="Proteomes" id="UP000002899"/>
    </source>
</evidence>
<dbReference type="EMBL" id="FO082871">
    <property type="protein sequence ID" value="SIO73127.1"/>
    <property type="molecule type" value="Genomic_DNA"/>
</dbReference>
<protein>
    <submittedName>
        <fullName evidence="2">Pseudouridylate synthase</fullName>
        <ecNumber evidence="2">5.4.99.-</ecNumber>
    </submittedName>
</protein>
<reference evidence="2 3" key="3">
    <citation type="journal article" date="2016" name="Sci. Rep.">
        <title>Genome-wide diversity and gene expression profiling of Babesia microti isolates identify polymorphic genes that mediate host-pathogen interactions.</title>
        <authorList>
            <person name="Silva J.C."/>
            <person name="Cornillot E."/>
            <person name="McCracken C."/>
            <person name="Usmani-Brown S."/>
            <person name="Dwivedi A."/>
            <person name="Ifeonu O.O."/>
            <person name="Crabtree J."/>
            <person name="Gotia H.T."/>
            <person name="Virji A.Z."/>
            <person name="Reynes C."/>
            <person name="Colinge J."/>
            <person name="Kumar V."/>
            <person name="Lawres L."/>
            <person name="Pazzi J.E."/>
            <person name="Pablo J.V."/>
            <person name="Hung C."/>
            <person name="Brancato J."/>
            <person name="Kumari P."/>
            <person name="Orvis J."/>
            <person name="Tretina K."/>
            <person name="Chibucos M."/>
            <person name="Ott S."/>
            <person name="Sadzewicz L."/>
            <person name="Sengamalay N."/>
            <person name="Shetty A.C."/>
            <person name="Su Q."/>
            <person name="Tallon L."/>
            <person name="Fraser C.M."/>
            <person name="Frutos R."/>
            <person name="Molina D.M."/>
            <person name="Krause P.J."/>
            <person name="Ben Mamoun C."/>
        </authorList>
    </citation>
    <scope>NUCLEOTIDE SEQUENCE [LARGE SCALE GENOMIC DNA]</scope>
    <source>
        <strain evidence="2 3">RI</strain>
    </source>
</reference>
<name>A0A1N6LW87_BABMR</name>
<evidence type="ECO:0000259" key="1">
    <source>
        <dbReference type="Pfam" id="PF00849"/>
    </source>
</evidence>
<reference evidence="2 3" key="2">
    <citation type="journal article" date="2013" name="PLoS ONE">
        <title>Whole genome mapping and re-organization of the nuclear and mitochondrial genomes of Babesia microti isolates.</title>
        <authorList>
            <person name="Cornillot E."/>
            <person name="Dassouli A."/>
            <person name="Garg A."/>
            <person name="Pachikara N."/>
            <person name="Randazzo S."/>
            <person name="Depoix D."/>
            <person name="Carcy B."/>
            <person name="Delbecq S."/>
            <person name="Frutos R."/>
            <person name="Silva J.C."/>
            <person name="Sutton R."/>
            <person name="Krause P.J."/>
            <person name="Mamoun C.B."/>
        </authorList>
    </citation>
    <scope>NUCLEOTIDE SEQUENCE [LARGE SCALE GENOMIC DNA]</scope>
    <source>
        <strain evidence="2 3">RI</strain>
    </source>
</reference>
<dbReference type="Gene3D" id="3.30.2350.10">
    <property type="entry name" value="Pseudouridine synthase"/>
    <property type="match status" value="1"/>
</dbReference>
<dbReference type="PANTHER" id="PTHR21600:SF40">
    <property type="entry name" value="PSEUDOURIDYLATE SYNTHASE RPUSD2"/>
    <property type="match status" value="1"/>
</dbReference>
<proteinExistence type="predicted"/>
<dbReference type="OrthoDB" id="424794at2759"/>
<dbReference type="GO" id="GO:0009982">
    <property type="term" value="F:pseudouridine synthase activity"/>
    <property type="evidence" value="ECO:0007669"/>
    <property type="project" value="InterPro"/>
</dbReference>
<dbReference type="VEuPathDB" id="PiroplasmaDB:BMR1_01G00105"/>
<dbReference type="GO" id="GO:0000455">
    <property type="term" value="P:enzyme-directed rRNA pseudouridine synthesis"/>
    <property type="evidence" value="ECO:0007669"/>
    <property type="project" value="TreeGrafter"/>
</dbReference>
<keyword evidence="2" id="KW-0413">Isomerase</keyword>
<dbReference type="GeneID" id="24423103"/>
<dbReference type="InterPro" id="IPR020103">
    <property type="entry name" value="PsdUridine_synth_cat_dom_sf"/>
</dbReference>
<dbReference type="GO" id="GO:0003723">
    <property type="term" value="F:RNA binding"/>
    <property type="evidence" value="ECO:0007669"/>
    <property type="project" value="InterPro"/>
</dbReference>
<dbReference type="SUPFAM" id="SSF55120">
    <property type="entry name" value="Pseudouridine synthase"/>
    <property type="match status" value="1"/>
</dbReference>
<accession>A0A1N6LW87</accession>
<sequence>MYIHAQLPYVESLSFPYVKVQNLRVVPPYEHEFIACAKGRWLGRPIYEILRDEFISMDSDGLADSFSEGRVLVKRDGTITKCDMGYIVKSGDVIYHKVVVQEPPCLALAPKIVMDLPLVLVASKPVGLPVYPTGTYRYNTLTKVLKIEQFNDHSVQNADKFFDGKRVVESNIQLLPLHRIDRLVSGIVVFAKTTEVASYLSQEIAHGRVQKIYLARVVGKFPENATNLPLNDNGVFVGKGYVIPIDRKNGIHKFSCEPTPESDEKDMRPKQAETHFRFLSYNKVLDESLILCYPQTGRTHQIRAHLQYLNHPISNDPTYGDPSFNSRGMNYPPISHINWLVQNGNLTIENHDFYMNVSDKLGNGPIKGAGLRKLANNRGAAHCGGIFLHAIKYCWGAALTAEDTHPFWTAEFENAANLINSALAYYLT</sequence>
<feature type="domain" description="Pseudouridine synthase RsuA/RluA-like" evidence="1">
    <location>
        <begin position="119"/>
        <end position="307"/>
    </location>
</feature>
<dbReference type="InterPro" id="IPR006224">
    <property type="entry name" value="PsdUridine_synth_RluA-like_CS"/>
</dbReference>
<dbReference type="InterPro" id="IPR050188">
    <property type="entry name" value="RluA_PseudoU_synthase"/>
</dbReference>